<dbReference type="Pfam" id="PF00194">
    <property type="entry name" value="Carb_anhydrase"/>
    <property type="match status" value="1"/>
</dbReference>
<accession>A0AAV2RMX6</accession>
<dbReference type="SUPFAM" id="SSF51069">
    <property type="entry name" value="Carbonic anhydrase"/>
    <property type="match status" value="1"/>
</dbReference>
<evidence type="ECO:0000256" key="2">
    <source>
        <dbReference type="ARBA" id="ARBA00012925"/>
    </source>
</evidence>
<dbReference type="Proteomes" id="UP001497623">
    <property type="component" value="Unassembled WGS sequence"/>
</dbReference>
<keyword evidence="9" id="KW-1185">Reference proteome</keyword>
<keyword evidence="4" id="KW-0862">Zinc</keyword>
<comment type="caution">
    <text evidence="8">The sequence shown here is derived from an EMBL/GenBank/DDBJ whole genome shotgun (WGS) entry which is preliminary data.</text>
</comment>
<feature type="non-terminal residue" evidence="8">
    <location>
        <position position="1"/>
    </location>
</feature>
<dbReference type="GO" id="GO:0005886">
    <property type="term" value="C:plasma membrane"/>
    <property type="evidence" value="ECO:0007669"/>
    <property type="project" value="TreeGrafter"/>
</dbReference>
<evidence type="ECO:0000256" key="5">
    <source>
        <dbReference type="ARBA" id="ARBA00023239"/>
    </source>
</evidence>
<dbReference type="GO" id="GO:0008270">
    <property type="term" value="F:zinc ion binding"/>
    <property type="evidence" value="ECO:0007669"/>
    <property type="project" value="InterPro"/>
</dbReference>
<dbReference type="InterPro" id="IPR036398">
    <property type="entry name" value="CA_dom_sf"/>
</dbReference>
<dbReference type="InterPro" id="IPR001148">
    <property type="entry name" value="CA_dom"/>
</dbReference>
<proteinExistence type="inferred from homology"/>
<dbReference type="Gene3D" id="3.10.200.10">
    <property type="entry name" value="Alpha carbonic anhydrase"/>
    <property type="match status" value="1"/>
</dbReference>
<keyword evidence="5" id="KW-0456">Lyase</keyword>
<feature type="domain" description="Alpha-carbonic anhydrase" evidence="7">
    <location>
        <begin position="21"/>
        <end position="128"/>
    </location>
</feature>
<dbReference type="EMBL" id="CAXKWB010024823">
    <property type="protein sequence ID" value="CAL4126755.1"/>
    <property type="molecule type" value="Genomic_DNA"/>
</dbReference>
<evidence type="ECO:0000256" key="3">
    <source>
        <dbReference type="ARBA" id="ARBA00022723"/>
    </source>
</evidence>
<evidence type="ECO:0000313" key="9">
    <source>
        <dbReference type="Proteomes" id="UP001497623"/>
    </source>
</evidence>
<evidence type="ECO:0000256" key="6">
    <source>
        <dbReference type="ARBA" id="ARBA00048348"/>
    </source>
</evidence>
<dbReference type="PANTHER" id="PTHR18952:SF265">
    <property type="entry name" value="CARBONIC ANHYDRASE"/>
    <property type="match status" value="1"/>
</dbReference>
<name>A0AAV2RMX6_MEGNR</name>
<comment type="similarity">
    <text evidence="1">Belongs to the alpha-carbonic anhydrase family.</text>
</comment>
<dbReference type="AlphaFoldDB" id="A0AAV2RMX6"/>
<gene>
    <name evidence="8" type="ORF">MNOR_LOCUS25693</name>
</gene>
<evidence type="ECO:0000313" key="8">
    <source>
        <dbReference type="EMBL" id="CAL4126755.1"/>
    </source>
</evidence>
<reference evidence="8 9" key="1">
    <citation type="submission" date="2024-05" db="EMBL/GenBank/DDBJ databases">
        <authorList>
            <person name="Wallberg A."/>
        </authorList>
    </citation>
    <scope>NUCLEOTIDE SEQUENCE [LARGE SCALE GENOMIC DNA]</scope>
</reference>
<evidence type="ECO:0000256" key="1">
    <source>
        <dbReference type="ARBA" id="ARBA00010718"/>
    </source>
</evidence>
<dbReference type="GO" id="GO:0004089">
    <property type="term" value="F:carbonate dehydratase activity"/>
    <property type="evidence" value="ECO:0007669"/>
    <property type="project" value="UniProtKB-EC"/>
</dbReference>
<sequence length="128" mass="13871">CPADHEMTCCHNNPDPHCHCNHWGYVGMCGERGWFGLCPEFCAGEMQSPINIGATTTMATLPWTFTGYDTDLATLTCENNGHFAICHTNTAATVSGGGLIGTTYKFEMMQFHIGCADGEGSEHTIDDM</sequence>
<evidence type="ECO:0000259" key="7">
    <source>
        <dbReference type="PROSITE" id="PS51144"/>
    </source>
</evidence>
<dbReference type="EC" id="4.2.1.1" evidence="2"/>
<dbReference type="InterPro" id="IPR023561">
    <property type="entry name" value="Carbonic_anhydrase_a-class"/>
</dbReference>
<dbReference type="PROSITE" id="PS51144">
    <property type="entry name" value="ALPHA_CA_2"/>
    <property type="match status" value="1"/>
</dbReference>
<keyword evidence="3" id="KW-0479">Metal-binding</keyword>
<organism evidence="8 9">
    <name type="scientific">Meganyctiphanes norvegica</name>
    <name type="common">Northern krill</name>
    <name type="synonym">Thysanopoda norvegica</name>
    <dbReference type="NCBI Taxonomy" id="48144"/>
    <lineage>
        <taxon>Eukaryota</taxon>
        <taxon>Metazoa</taxon>
        <taxon>Ecdysozoa</taxon>
        <taxon>Arthropoda</taxon>
        <taxon>Crustacea</taxon>
        <taxon>Multicrustacea</taxon>
        <taxon>Malacostraca</taxon>
        <taxon>Eumalacostraca</taxon>
        <taxon>Eucarida</taxon>
        <taxon>Euphausiacea</taxon>
        <taxon>Euphausiidae</taxon>
        <taxon>Meganyctiphanes</taxon>
    </lineage>
</organism>
<dbReference type="PANTHER" id="PTHR18952">
    <property type="entry name" value="CARBONIC ANHYDRASE"/>
    <property type="match status" value="1"/>
</dbReference>
<evidence type="ECO:0000256" key="4">
    <source>
        <dbReference type="ARBA" id="ARBA00022833"/>
    </source>
</evidence>
<feature type="non-terminal residue" evidence="8">
    <location>
        <position position="128"/>
    </location>
</feature>
<protein>
    <recommendedName>
        <fullName evidence="2">carbonic anhydrase</fullName>
        <ecNumber evidence="2">4.2.1.1</ecNumber>
    </recommendedName>
</protein>
<comment type="catalytic activity">
    <reaction evidence="6">
        <text>hydrogencarbonate + H(+) = CO2 + H2O</text>
        <dbReference type="Rhea" id="RHEA:10748"/>
        <dbReference type="ChEBI" id="CHEBI:15377"/>
        <dbReference type="ChEBI" id="CHEBI:15378"/>
        <dbReference type="ChEBI" id="CHEBI:16526"/>
        <dbReference type="ChEBI" id="CHEBI:17544"/>
        <dbReference type="EC" id="4.2.1.1"/>
    </reaction>
</comment>